<evidence type="ECO:0000313" key="12">
    <source>
        <dbReference type="WBParaSite" id="MCU_008839-RA"/>
    </source>
</evidence>
<dbReference type="InterPro" id="IPR054542">
    <property type="entry name" value="Cys_met_metab_PP"/>
</dbReference>
<dbReference type="EMBL" id="UXSR01005721">
    <property type="protein sequence ID" value="VDD83428.1"/>
    <property type="molecule type" value="Genomic_DNA"/>
</dbReference>
<evidence type="ECO:0000313" key="10">
    <source>
        <dbReference type="EMBL" id="VDD83428.1"/>
    </source>
</evidence>
<dbReference type="InterPro" id="IPR000277">
    <property type="entry name" value="Cys/Met-Metab_PyrdxlP-dep_enz"/>
</dbReference>
<dbReference type="OrthoDB" id="3512640at2759"/>
<reference evidence="10 11" key="1">
    <citation type="submission" date="2018-10" db="EMBL/GenBank/DDBJ databases">
        <authorList>
            <consortium name="Pathogen Informatics"/>
        </authorList>
    </citation>
    <scope>NUCLEOTIDE SEQUENCE [LARGE SCALE GENOMIC DNA]</scope>
</reference>
<accession>A0A0R3UNP5</accession>
<evidence type="ECO:0000256" key="7">
    <source>
        <dbReference type="ARBA" id="ARBA00029853"/>
    </source>
</evidence>
<dbReference type="Proteomes" id="UP000267029">
    <property type="component" value="Unassembled WGS sequence"/>
</dbReference>
<dbReference type="PROSITE" id="PS00868">
    <property type="entry name" value="CYS_MET_METAB_PP"/>
    <property type="match status" value="1"/>
</dbReference>
<dbReference type="Gene3D" id="3.40.640.10">
    <property type="entry name" value="Type I PLP-dependent aspartate aminotransferase-like (Major domain)"/>
    <property type="match status" value="1"/>
</dbReference>
<dbReference type="PIRSF" id="PIRSF001434">
    <property type="entry name" value="CGS"/>
    <property type="match status" value="1"/>
</dbReference>
<keyword evidence="6" id="KW-0028">Amino-acid biosynthesis</keyword>
<dbReference type="GO" id="GO:0019346">
    <property type="term" value="P:transsulfuration"/>
    <property type="evidence" value="ECO:0007669"/>
    <property type="project" value="InterPro"/>
</dbReference>
<comment type="similarity">
    <text evidence="3 9">Belongs to the trans-sulfuration enzymes family.</text>
</comment>
<feature type="modified residue" description="N6-(pyridoxal phosphate)lysine" evidence="8">
    <location>
        <position position="225"/>
    </location>
</feature>
<comment type="pathway">
    <text evidence="2">Amino-acid biosynthesis; L-cysteine biosynthesis; L-cysteine from L-homocysteine and L-serine: step 2/2.</text>
</comment>
<dbReference type="Gene3D" id="3.90.1150.10">
    <property type="entry name" value="Aspartate Aminotransferase, domain 1"/>
    <property type="match status" value="1"/>
</dbReference>
<evidence type="ECO:0000256" key="8">
    <source>
        <dbReference type="PIRSR" id="PIRSR001434-2"/>
    </source>
</evidence>
<evidence type="ECO:0000256" key="4">
    <source>
        <dbReference type="ARBA" id="ARBA00012085"/>
    </source>
</evidence>
<reference evidence="12" key="2">
    <citation type="submission" date="2019-11" db="UniProtKB">
        <authorList>
            <consortium name="WormBaseParasite"/>
        </authorList>
    </citation>
    <scope>IDENTIFICATION</scope>
</reference>
<evidence type="ECO:0000256" key="3">
    <source>
        <dbReference type="ARBA" id="ARBA00009077"/>
    </source>
</evidence>
<comment type="cofactor">
    <cofactor evidence="1 9">
        <name>pyridoxal 5'-phosphate</name>
        <dbReference type="ChEBI" id="CHEBI:597326"/>
    </cofactor>
</comment>
<dbReference type="GO" id="GO:0005737">
    <property type="term" value="C:cytoplasm"/>
    <property type="evidence" value="ECO:0007669"/>
    <property type="project" value="TreeGrafter"/>
</dbReference>
<proteinExistence type="inferred from homology"/>
<evidence type="ECO:0000256" key="6">
    <source>
        <dbReference type="ARBA" id="ARBA00023192"/>
    </source>
</evidence>
<organism evidence="12">
    <name type="scientific">Mesocestoides corti</name>
    <name type="common">Flatworm</name>
    <dbReference type="NCBI Taxonomy" id="53468"/>
    <lineage>
        <taxon>Eukaryota</taxon>
        <taxon>Metazoa</taxon>
        <taxon>Spiralia</taxon>
        <taxon>Lophotrochozoa</taxon>
        <taxon>Platyhelminthes</taxon>
        <taxon>Cestoda</taxon>
        <taxon>Eucestoda</taxon>
        <taxon>Cyclophyllidea</taxon>
        <taxon>Mesocestoididae</taxon>
        <taxon>Mesocestoides</taxon>
    </lineage>
</organism>
<protein>
    <recommendedName>
        <fullName evidence="4">cystathionine gamma-lyase</fullName>
        <ecNumber evidence="4">4.4.1.1</ecNumber>
    </recommendedName>
    <alternativeName>
        <fullName evidence="7">Gamma-cystathionase</fullName>
    </alternativeName>
</protein>
<dbReference type="InterPro" id="IPR015424">
    <property type="entry name" value="PyrdxlP-dep_Trfase"/>
</dbReference>
<dbReference type="FunFam" id="3.40.640.10:FF:000009">
    <property type="entry name" value="Cystathionine gamma-synthase homolog"/>
    <property type="match status" value="1"/>
</dbReference>
<dbReference type="GO" id="GO:0004123">
    <property type="term" value="F:cystathionine gamma-lyase activity"/>
    <property type="evidence" value="ECO:0007669"/>
    <property type="project" value="TreeGrafter"/>
</dbReference>
<dbReference type="WBParaSite" id="MCU_008839-RA">
    <property type="protein sequence ID" value="MCU_008839-RA"/>
    <property type="gene ID" value="MCU_008839"/>
</dbReference>
<dbReference type="CDD" id="cd00614">
    <property type="entry name" value="CGS_like"/>
    <property type="match status" value="1"/>
</dbReference>
<dbReference type="UniPathway" id="UPA00136">
    <property type="reaction ID" value="UER00202"/>
</dbReference>
<dbReference type="GO" id="GO:0030170">
    <property type="term" value="F:pyridoxal phosphate binding"/>
    <property type="evidence" value="ECO:0007669"/>
    <property type="project" value="InterPro"/>
</dbReference>
<dbReference type="AlphaFoldDB" id="A0A0R3UNP5"/>
<keyword evidence="6" id="KW-0198">Cysteine biosynthesis</keyword>
<dbReference type="SUPFAM" id="SSF53383">
    <property type="entry name" value="PLP-dependent transferases"/>
    <property type="match status" value="1"/>
</dbReference>
<dbReference type="FunFam" id="3.90.1150.10:FF:000008">
    <property type="entry name" value="Cystathionine gamma-synthase"/>
    <property type="match status" value="1"/>
</dbReference>
<dbReference type="Pfam" id="PF01053">
    <property type="entry name" value="Cys_Met_Meta_PP"/>
    <property type="match status" value="1"/>
</dbReference>
<evidence type="ECO:0000313" key="11">
    <source>
        <dbReference type="Proteomes" id="UP000267029"/>
    </source>
</evidence>
<name>A0A0R3UNP5_MESCO</name>
<dbReference type="PANTHER" id="PTHR11808:SF15">
    <property type="entry name" value="CYSTATHIONINE GAMMA-LYASE"/>
    <property type="match status" value="1"/>
</dbReference>
<sequence>MECFEILYERALQESAKVYEETFRQFDGIETSLTHGGHKPLELPDMGHPVVTPITLSTTFQQLKPATGKYEYARSGNYSRHVLESCISTIENSEGAFVFASGLAALGACLDLLSHGDHIISFDDLYGGTGRYFRKIASRHGLEFSYVDMRNPELIKTELKPNTKMVFIETPSNPLMRLVDIVEVSRIAHEADPNILVVVDNTFMSPYFQRPLELGADISLASLTKYMNGHSDVIMGSVAIRKGLPEVQSQLKFIQNAAGAVPSPFDCFLCLRGLRTLAVRMQAHMRNGLTIASFLSQHPKVEAVLHPGLKSHPQWELARRQMRGFSGMICVFLKADAKQTADFVKNLKLFLLAESLGGYESLIEIPSLMTHASVPEETRRVLGITNSMLRLSVGLEDCRDLAKDLFDQLEKL</sequence>
<dbReference type="InterPro" id="IPR015422">
    <property type="entry name" value="PyrdxlP-dep_Trfase_small"/>
</dbReference>
<dbReference type="InterPro" id="IPR015421">
    <property type="entry name" value="PyrdxlP-dep_Trfase_major"/>
</dbReference>
<gene>
    <name evidence="10" type="ORF">MCOS_LOCUS9431</name>
</gene>
<keyword evidence="11" id="KW-1185">Reference proteome</keyword>
<dbReference type="PANTHER" id="PTHR11808">
    <property type="entry name" value="TRANS-SULFURATION ENZYME FAMILY MEMBER"/>
    <property type="match status" value="1"/>
</dbReference>
<evidence type="ECO:0000256" key="2">
    <source>
        <dbReference type="ARBA" id="ARBA00005038"/>
    </source>
</evidence>
<keyword evidence="5 8" id="KW-0663">Pyridoxal phosphate</keyword>
<dbReference type="GO" id="GO:0019343">
    <property type="term" value="P:cysteine biosynthetic process via cystathionine"/>
    <property type="evidence" value="ECO:0007669"/>
    <property type="project" value="TreeGrafter"/>
</dbReference>
<dbReference type="EC" id="4.4.1.1" evidence="4"/>
<evidence type="ECO:0000256" key="5">
    <source>
        <dbReference type="ARBA" id="ARBA00022898"/>
    </source>
</evidence>
<dbReference type="STRING" id="53468.A0A0R3UNP5"/>
<evidence type="ECO:0000256" key="1">
    <source>
        <dbReference type="ARBA" id="ARBA00001933"/>
    </source>
</evidence>
<evidence type="ECO:0000256" key="9">
    <source>
        <dbReference type="RuleBase" id="RU362118"/>
    </source>
</evidence>